<feature type="domain" description="Inosine/uridine-preferring nucleoside hydrolase" evidence="3">
    <location>
        <begin position="12"/>
        <end position="306"/>
    </location>
</feature>
<evidence type="ECO:0000259" key="3">
    <source>
        <dbReference type="Pfam" id="PF01156"/>
    </source>
</evidence>
<reference evidence="4 5" key="1">
    <citation type="submission" date="2018-06" db="EMBL/GenBank/DDBJ databases">
        <title>Genomic Encyclopedia of Type Strains, Phase IV (KMG-IV): sequencing the most valuable type-strain genomes for metagenomic binning, comparative biology and taxonomic classification.</title>
        <authorList>
            <person name="Goeker M."/>
        </authorList>
    </citation>
    <scope>NUCLEOTIDE SEQUENCE [LARGE SCALE GENOMIC DNA]</scope>
    <source>
        <strain evidence="4 5">DSM 18048</strain>
    </source>
</reference>
<dbReference type="InterPro" id="IPR015910">
    <property type="entry name" value="I/U_nuclsd_hydro_CS"/>
</dbReference>
<dbReference type="Gene3D" id="3.90.245.10">
    <property type="entry name" value="Ribonucleoside hydrolase-like"/>
    <property type="match status" value="1"/>
</dbReference>
<keyword evidence="1" id="KW-0378">Hydrolase</keyword>
<sequence length="316" mass="34317">MYTSRVLSPRKIILDCDPGHDDAIAMMLALASPELSVLGVTTVYGNVGVDKTTRNALVVREVLQATVPVYRGADRPLVRDRISAEAVHGESGLDGPHLPEPTRSEEEFHAVRFIVDTVMANPGEVTLVPTGSLTNVALALRLEPRLAENVRGIVLMGGSVDLGNWTPAAEFNILCDPEAARIVFESGVKLTMFGLNATHQTPASPERVARLRALGTTVGAFTADLLDFFRGHHEERYGWNGAPIHDACVVAYLVRPDLFEMKSMYVEIDTTNGPSAGRTVCDFWRVTGKAPNADVAMNIDVNGFYDLLVERVGTYA</sequence>
<evidence type="ECO:0000313" key="5">
    <source>
        <dbReference type="Proteomes" id="UP000248326"/>
    </source>
</evidence>
<dbReference type="AlphaFoldDB" id="A0A318SSI3"/>
<dbReference type="EMBL" id="QJSX01000002">
    <property type="protein sequence ID" value="PYE55967.1"/>
    <property type="molecule type" value="Genomic_DNA"/>
</dbReference>
<keyword evidence="5" id="KW-1185">Reference proteome</keyword>
<dbReference type="GO" id="GO:0045437">
    <property type="term" value="F:uridine nucleosidase activity"/>
    <property type="evidence" value="ECO:0007669"/>
    <property type="project" value="UniProtKB-ARBA"/>
</dbReference>
<dbReference type="PANTHER" id="PTHR12304">
    <property type="entry name" value="INOSINE-URIDINE PREFERRING NUCLEOSIDE HYDROLASE"/>
    <property type="match status" value="1"/>
</dbReference>
<dbReference type="CDD" id="cd02651">
    <property type="entry name" value="nuc_hydro_IU_UC_XIUA"/>
    <property type="match status" value="1"/>
</dbReference>
<evidence type="ECO:0000313" key="4">
    <source>
        <dbReference type="EMBL" id="PYE55967.1"/>
    </source>
</evidence>
<name>A0A318SSI3_9DEIO</name>
<proteinExistence type="predicted"/>
<dbReference type="GO" id="GO:0005829">
    <property type="term" value="C:cytosol"/>
    <property type="evidence" value="ECO:0007669"/>
    <property type="project" value="TreeGrafter"/>
</dbReference>
<dbReference type="Pfam" id="PF01156">
    <property type="entry name" value="IU_nuc_hydro"/>
    <property type="match status" value="1"/>
</dbReference>
<protein>
    <submittedName>
        <fullName evidence="4">Purine nucleosidase</fullName>
    </submittedName>
</protein>
<dbReference type="PROSITE" id="PS01247">
    <property type="entry name" value="IUNH"/>
    <property type="match status" value="1"/>
</dbReference>
<dbReference type="Proteomes" id="UP000248326">
    <property type="component" value="Unassembled WGS sequence"/>
</dbReference>
<dbReference type="InterPro" id="IPR036452">
    <property type="entry name" value="Ribo_hydro-like"/>
</dbReference>
<comment type="caution">
    <text evidence="4">The sequence shown here is derived from an EMBL/GenBank/DDBJ whole genome shotgun (WGS) entry which is preliminary data.</text>
</comment>
<dbReference type="GO" id="GO:0008477">
    <property type="term" value="F:purine nucleosidase activity"/>
    <property type="evidence" value="ECO:0007669"/>
    <property type="project" value="TreeGrafter"/>
</dbReference>
<evidence type="ECO:0000256" key="1">
    <source>
        <dbReference type="ARBA" id="ARBA00022801"/>
    </source>
</evidence>
<gene>
    <name evidence="4" type="ORF">DES52_102334</name>
</gene>
<organism evidence="4 5">
    <name type="scientific">Deinococcus yavapaiensis KR-236</name>
    <dbReference type="NCBI Taxonomy" id="694435"/>
    <lineage>
        <taxon>Bacteria</taxon>
        <taxon>Thermotogati</taxon>
        <taxon>Deinococcota</taxon>
        <taxon>Deinococci</taxon>
        <taxon>Deinococcales</taxon>
        <taxon>Deinococcaceae</taxon>
        <taxon>Deinococcus</taxon>
    </lineage>
</organism>
<dbReference type="SUPFAM" id="SSF53590">
    <property type="entry name" value="Nucleoside hydrolase"/>
    <property type="match status" value="1"/>
</dbReference>
<dbReference type="PANTHER" id="PTHR12304:SF4">
    <property type="entry name" value="URIDINE NUCLEOSIDASE"/>
    <property type="match status" value="1"/>
</dbReference>
<dbReference type="InterPro" id="IPR023186">
    <property type="entry name" value="IUNH"/>
</dbReference>
<keyword evidence="2" id="KW-0326">Glycosidase</keyword>
<evidence type="ECO:0000256" key="2">
    <source>
        <dbReference type="ARBA" id="ARBA00023295"/>
    </source>
</evidence>
<dbReference type="GO" id="GO:0006152">
    <property type="term" value="P:purine nucleoside catabolic process"/>
    <property type="evidence" value="ECO:0007669"/>
    <property type="project" value="TreeGrafter"/>
</dbReference>
<dbReference type="InterPro" id="IPR001910">
    <property type="entry name" value="Inosine/uridine_hydrolase_dom"/>
</dbReference>
<accession>A0A318SSI3</accession>